<name>A0A7S0E4J7_9EUKA</name>
<dbReference type="EMBL" id="HBEP01006723">
    <property type="protein sequence ID" value="CAD8474333.1"/>
    <property type="molecule type" value="Transcribed_RNA"/>
</dbReference>
<dbReference type="SUPFAM" id="SSF50370">
    <property type="entry name" value="Ricin B-like lectins"/>
    <property type="match status" value="3"/>
</dbReference>
<dbReference type="PROSITE" id="PS50231">
    <property type="entry name" value="RICIN_B_LECTIN"/>
    <property type="match status" value="3"/>
</dbReference>
<proteinExistence type="predicted"/>
<reference evidence="1" key="1">
    <citation type="submission" date="2021-01" db="EMBL/GenBank/DDBJ databases">
        <authorList>
            <person name="Corre E."/>
            <person name="Pelletier E."/>
            <person name="Niang G."/>
            <person name="Scheremetjew M."/>
            <person name="Finn R."/>
            <person name="Kale V."/>
            <person name="Holt S."/>
            <person name="Cochrane G."/>
            <person name="Meng A."/>
            <person name="Brown T."/>
            <person name="Cohen L."/>
        </authorList>
    </citation>
    <scope>NUCLEOTIDE SEQUENCE</scope>
    <source>
        <strain evidence="1">CCMP1374</strain>
    </source>
</reference>
<evidence type="ECO:0000313" key="1">
    <source>
        <dbReference type="EMBL" id="CAD8474333.1"/>
    </source>
</evidence>
<accession>A0A7S0E4J7</accession>
<organism evidence="1">
    <name type="scientific">Phaeocystis antarctica</name>
    <dbReference type="NCBI Taxonomy" id="33657"/>
    <lineage>
        <taxon>Eukaryota</taxon>
        <taxon>Haptista</taxon>
        <taxon>Haptophyta</taxon>
        <taxon>Prymnesiophyceae</taxon>
        <taxon>Phaeocystales</taxon>
        <taxon>Phaeocystaceae</taxon>
        <taxon>Phaeocystis</taxon>
    </lineage>
</organism>
<dbReference type="Gene3D" id="2.80.10.50">
    <property type="match status" value="4"/>
</dbReference>
<gene>
    <name evidence="1" type="ORF">PANT1444_LOCUS3765</name>
</gene>
<sequence length="611" mass="69742">MREKFSTKHLSAKHLRRLKALFTKRKRDNSSLEVPAILDAVNETDDGDDSPYLNELEARRSSTQLIDMLRVLGDSADGQARLFGFIATPPPPPRRFAVVEDEELAGPVPEGMFTLRHVSHSICKDMGMENRTLATTLSGCATRCLLVNRESGSRTCSHFGWIPRLRECFIYSSCTRRELFGEKVKLYEKNVVHLREEGEGLCMEHVSALSFVDHRTCDFTSSAQQWVYDPTLAVLKLASDLNQCLDFFPEQQDFGVWACHDSANHEFMYDHVGKLCAKKASSNGCVQNATAENFYLQLRLPGEASCFHFGGQFDGKTHMIIHRTCEERTEQWWQFERETLSFKHSTDSSICLNWNTGSQGFDIWKCYNTPKQQFQFSKYRLTYCLRHDLRQCLQAVENLAGSGLQLRLPGDTSCLQYAPSYPLSHDMCRVTNTQQHWLFESSTMRFRHSVVNQNCLQFDEATNDFTALKCSTDPGQKFHASLGTDGRKYCISKDEHKCVQEATLGPELQLHLPMAIDCLQFDGKMQVLQQAECDEANGEQKWVLDIATYMFHYASDVTLCLDYMEDEESFSAEPCHDSTPGQHFEQKNLGRYCMSNRQGVCVTEGALTFKY</sequence>
<evidence type="ECO:0008006" key="2">
    <source>
        <dbReference type="Google" id="ProtNLM"/>
    </source>
</evidence>
<dbReference type="InterPro" id="IPR035992">
    <property type="entry name" value="Ricin_B-like_lectins"/>
</dbReference>
<protein>
    <recommendedName>
        <fullName evidence="2">Ricin B lectin domain-containing protein</fullName>
    </recommendedName>
</protein>
<dbReference type="AlphaFoldDB" id="A0A7S0E4J7"/>